<evidence type="ECO:0000256" key="1">
    <source>
        <dbReference type="SAM" id="Phobius"/>
    </source>
</evidence>
<protein>
    <recommendedName>
        <fullName evidence="4">DoxX family protein</fullName>
    </recommendedName>
</protein>
<evidence type="ECO:0008006" key="4">
    <source>
        <dbReference type="Google" id="ProtNLM"/>
    </source>
</evidence>
<organism evidence="2 3">
    <name type="scientific">Candidatus Taylorbacteria bacterium RIFCSPLOWO2_12_FULL_43_20</name>
    <dbReference type="NCBI Taxonomy" id="1802332"/>
    <lineage>
        <taxon>Bacteria</taxon>
        <taxon>Candidatus Tayloriibacteriota</taxon>
    </lineage>
</organism>
<keyword evidence="1" id="KW-0812">Transmembrane</keyword>
<dbReference type="EMBL" id="MHSK01000009">
    <property type="protein sequence ID" value="OHA42597.1"/>
    <property type="molecule type" value="Genomic_DNA"/>
</dbReference>
<gene>
    <name evidence="2" type="ORF">A3G52_00060</name>
</gene>
<dbReference type="AlphaFoldDB" id="A0A1G2P2M5"/>
<feature type="transmembrane region" description="Helical" evidence="1">
    <location>
        <begin position="46"/>
        <end position="70"/>
    </location>
</feature>
<proteinExistence type="predicted"/>
<name>A0A1G2P2M5_9BACT</name>
<feature type="transmembrane region" description="Helical" evidence="1">
    <location>
        <begin position="7"/>
        <end position="26"/>
    </location>
</feature>
<keyword evidence="1" id="KW-0472">Membrane</keyword>
<dbReference type="Proteomes" id="UP000177269">
    <property type="component" value="Unassembled WGS sequence"/>
</dbReference>
<feature type="transmembrane region" description="Helical" evidence="1">
    <location>
        <begin position="77"/>
        <end position="99"/>
    </location>
</feature>
<reference evidence="2 3" key="1">
    <citation type="journal article" date="2016" name="Nat. Commun.">
        <title>Thousands of microbial genomes shed light on interconnected biogeochemical processes in an aquifer system.</title>
        <authorList>
            <person name="Anantharaman K."/>
            <person name="Brown C.T."/>
            <person name="Hug L.A."/>
            <person name="Sharon I."/>
            <person name="Castelle C.J."/>
            <person name="Probst A.J."/>
            <person name="Thomas B.C."/>
            <person name="Singh A."/>
            <person name="Wilkins M.J."/>
            <person name="Karaoz U."/>
            <person name="Brodie E.L."/>
            <person name="Williams K.H."/>
            <person name="Hubbard S.S."/>
            <person name="Banfield J.F."/>
        </authorList>
    </citation>
    <scope>NUCLEOTIDE SEQUENCE [LARGE SCALE GENOMIC DNA]</scope>
</reference>
<evidence type="ECO:0000313" key="3">
    <source>
        <dbReference type="Proteomes" id="UP000177269"/>
    </source>
</evidence>
<keyword evidence="1" id="KW-1133">Transmembrane helix</keyword>
<comment type="caution">
    <text evidence="2">The sequence shown here is derived from an EMBL/GenBank/DDBJ whole genome shotgun (WGS) entry which is preliminary data.</text>
</comment>
<accession>A0A1G2P2M5</accession>
<sequence length="132" mass="14959">MFIHQKTAIFFSRLSLFIIYVWFGLLKVLGVSSANPLVLDLLQETMSFMSSGNFLIILGVVEITIGILIFTGKFPKLTLVIFSAHMIATLLPLLLLPAVTWVKPWVPTMEGQYIIKNLVIMALYLNIFRTRL</sequence>
<feature type="transmembrane region" description="Helical" evidence="1">
    <location>
        <begin position="111"/>
        <end position="128"/>
    </location>
</feature>
<evidence type="ECO:0000313" key="2">
    <source>
        <dbReference type="EMBL" id="OHA42597.1"/>
    </source>
</evidence>